<dbReference type="Ensembl" id="ENSSAUT00010071770.1">
    <property type="protein sequence ID" value="ENSSAUP00010068584.1"/>
    <property type="gene ID" value="ENSSAUG00010027221.1"/>
</dbReference>
<dbReference type="Proteomes" id="UP000472265">
    <property type="component" value="Chromosome 23"/>
</dbReference>
<protein>
    <submittedName>
        <fullName evidence="3">Uncharacterized LOC115574971</fullName>
    </submittedName>
</protein>
<feature type="transmembrane region" description="Helical" evidence="2">
    <location>
        <begin position="307"/>
        <end position="328"/>
    </location>
</feature>
<organism evidence="3 4">
    <name type="scientific">Sparus aurata</name>
    <name type="common">Gilthead sea bream</name>
    <dbReference type="NCBI Taxonomy" id="8175"/>
    <lineage>
        <taxon>Eukaryota</taxon>
        <taxon>Metazoa</taxon>
        <taxon>Chordata</taxon>
        <taxon>Craniata</taxon>
        <taxon>Vertebrata</taxon>
        <taxon>Euteleostomi</taxon>
        <taxon>Actinopterygii</taxon>
        <taxon>Neopterygii</taxon>
        <taxon>Teleostei</taxon>
        <taxon>Neoteleostei</taxon>
        <taxon>Acanthomorphata</taxon>
        <taxon>Eupercaria</taxon>
        <taxon>Spariformes</taxon>
        <taxon>Sparidae</taxon>
        <taxon>Sparus</taxon>
    </lineage>
</organism>
<keyword evidence="2" id="KW-0812">Transmembrane</keyword>
<dbReference type="PANTHER" id="PTHR14096:SF57">
    <property type="entry name" value="APOLIPOPROTEIN L4"/>
    <property type="match status" value="1"/>
</dbReference>
<dbReference type="GeneTree" id="ENSGT00940000167987"/>
<proteinExistence type="inferred from homology"/>
<keyword evidence="2" id="KW-0472">Membrane</keyword>
<dbReference type="GO" id="GO:0008289">
    <property type="term" value="F:lipid binding"/>
    <property type="evidence" value="ECO:0007669"/>
    <property type="project" value="InterPro"/>
</dbReference>
<dbReference type="InterPro" id="IPR008405">
    <property type="entry name" value="ApoL"/>
</dbReference>
<accession>A0A671Z0U8</accession>
<comment type="similarity">
    <text evidence="1">Belongs to the apolipoprotein L family.</text>
</comment>
<dbReference type="RefSeq" id="XP_030262550.1">
    <property type="nucleotide sequence ID" value="XM_030406690.1"/>
</dbReference>
<name>A0A671Z0U8_SPAAU</name>
<dbReference type="GO" id="GO:0016020">
    <property type="term" value="C:membrane"/>
    <property type="evidence" value="ECO:0007669"/>
    <property type="project" value="TreeGrafter"/>
</dbReference>
<gene>
    <name evidence="3" type="primary">LOC115574971</name>
</gene>
<dbReference type="InParanoid" id="A0A671Z0U8"/>
<dbReference type="GO" id="GO:0042157">
    <property type="term" value="P:lipoprotein metabolic process"/>
    <property type="evidence" value="ECO:0007669"/>
    <property type="project" value="InterPro"/>
</dbReference>
<evidence type="ECO:0000256" key="1">
    <source>
        <dbReference type="ARBA" id="ARBA00010090"/>
    </source>
</evidence>
<dbReference type="OrthoDB" id="10400606at2759"/>
<evidence type="ECO:0000256" key="2">
    <source>
        <dbReference type="SAM" id="Phobius"/>
    </source>
</evidence>
<reference evidence="3" key="3">
    <citation type="submission" date="2025-09" db="UniProtKB">
        <authorList>
            <consortium name="Ensembl"/>
        </authorList>
    </citation>
    <scope>IDENTIFICATION</scope>
</reference>
<dbReference type="GeneID" id="115574971"/>
<evidence type="ECO:0000313" key="3">
    <source>
        <dbReference type="Ensembl" id="ENSSAUP00010068584.1"/>
    </source>
</evidence>
<keyword evidence="2" id="KW-1133">Transmembrane helix</keyword>
<dbReference type="GO" id="GO:0006869">
    <property type="term" value="P:lipid transport"/>
    <property type="evidence" value="ECO:0007669"/>
    <property type="project" value="InterPro"/>
</dbReference>
<keyword evidence="4" id="KW-1185">Reference proteome</keyword>
<reference evidence="3" key="1">
    <citation type="submission" date="2021-04" db="EMBL/GenBank/DDBJ databases">
        <authorList>
            <consortium name="Wellcome Sanger Institute Data Sharing"/>
        </authorList>
    </citation>
    <scope>NUCLEOTIDE SEQUENCE [LARGE SCALE GENOMIC DNA]</scope>
</reference>
<dbReference type="AlphaFoldDB" id="A0A671Z0U8"/>
<evidence type="ECO:0000313" key="4">
    <source>
        <dbReference type="Proteomes" id="UP000472265"/>
    </source>
</evidence>
<dbReference type="PANTHER" id="PTHR14096">
    <property type="entry name" value="APOLIPOPROTEIN L"/>
    <property type="match status" value="1"/>
</dbReference>
<feature type="transmembrane region" description="Helical" evidence="2">
    <location>
        <begin position="340"/>
        <end position="362"/>
    </location>
</feature>
<sequence>MDAREEELIKMRGIKGRAVKADLSFRHVIQLVGIALWTCLMAPWECMKAPRERMNDLCKCMKALREYMKVRWDDMKALWKDMRAKWKCMKALWEFMKNLFKKKEHEMPEKKLATELEGTLKGLKELDHFLEAVEKLAVTSLHVFMEENQVLHLPKGISLKHVQDVIIAAQQICPLLLKFKRDASDFFLPKLQNVEVFSDQLDNYIKTTWKICDKLEKSLYVQIPTTETVVDLHVSEEGVPERLCGIELLNEIRMGEHFRTVFLFKYRFCSDFIDKFSGCEPRMLKSLKHLDGAADNLNYLNQVAKTFSVLSSLVGIGGGSLSIYGLALSPATEGVPPTKSGAYLGILSTVIIALAFIIELCWDYKQKKAKELFQSFMADMQSLQHCLKEETSHQPTQIQESEIVVGESKVFGKARAVIKFIDLLADIEGASDIPYICQTAVKKPFDNLFLIGANVLSLVTDAFFICKQGYSLVKCSETEVSKIITARAAVWRSQLNSWKKIHDLLCEGQRISEEHRAVLDKLFNQRGQ</sequence>
<reference evidence="3" key="2">
    <citation type="submission" date="2025-08" db="UniProtKB">
        <authorList>
            <consortium name="Ensembl"/>
        </authorList>
    </citation>
    <scope>IDENTIFICATION</scope>
</reference>
<dbReference type="GO" id="GO:0005576">
    <property type="term" value="C:extracellular region"/>
    <property type="evidence" value="ECO:0007669"/>
    <property type="project" value="InterPro"/>
</dbReference>
<dbReference type="Pfam" id="PF05461">
    <property type="entry name" value="ApoL"/>
    <property type="match status" value="1"/>
</dbReference>